<dbReference type="InterPro" id="IPR022791">
    <property type="entry name" value="L-PG_synthase/AglD"/>
</dbReference>
<feature type="transmembrane region" description="Helical" evidence="6">
    <location>
        <begin position="257"/>
        <end position="283"/>
    </location>
</feature>
<sequence length="296" mass="31454">MVLTCLGLVGVQVYRYAPELSSVLVRDGVASTLALASCVYAAALALLALAWHLLLRRVFGGAASFKSTYGIYARTSIAKYLPGNVGHVVGRQVVGKSKGLSHVAIAGSSVLEVVCLVCVAALICLWMELPIATPIPAWVYFVASILLLLAVPVVVMVFARKRNVEALIDKSFRQLYTGLGLVSLLDLLFFLVTGSLLYLISLGAGLDTGMSLFSVVAVYAVSWFLGLITPGAPAGAGVREAIIIAMLGLTMKRSDALAVALLFRIMTTAGDVLFFGTSFLPWVRERNQQHSTPSSS</sequence>
<feature type="transmembrane region" description="Helical" evidence="6">
    <location>
        <begin position="179"/>
        <end position="200"/>
    </location>
</feature>
<evidence type="ECO:0008006" key="9">
    <source>
        <dbReference type="Google" id="ProtNLM"/>
    </source>
</evidence>
<keyword evidence="3 6" id="KW-0812">Transmembrane</keyword>
<dbReference type="Proteomes" id="UP001053296">
    <property type="component" value="Chromosome"/>
</dbReference>
<keyword evidence="5 6" id="KW-0472">Membrane</keyword>
<evidence type="ECO:0000313" key="7">
    <source>
        <dbReference type="EMBL" id="BCS87538.1"/>
    </source>
</evidence>
<evidence type="ECO:0000256" key="3">
    <source>
        <dbReference type="ARBA" id="ARBA00022692"/>
    </source>
</evidence>
<protein>
    <recommendedName>
        <fullName evidence="9">Flippase-like domain-containing protein</fullName>
    </recommendedName>
</protein>
<feature type="transmembrane region" description="Helical" evidence="6">
    <location>
        <begin position="31"/>
        <end position="55"/>
    </location>
</feature>
<feature type="transmembrane region" description="Helical" evidence="6">
    <location>
        <begin position="212"/>
        <end position="236"/>
    </location>
</feature>
<organism evidence="7 8">
    <name type="scientific">Pseudodesulfovibrio sediminis</name>
    <dbReference type="NCBI Taxonomy" id="2810563"/>
    <lineage>
        <taxon>Bacteria</taxon>
        <taxon>Pseudomonadati</taxon>
        <taxon>Thermodesulfobacteriota</taxon>
        <taxon>Desulfovibrionia</taxon>
        <taxon>Desulfovibrionales</taxon>
        <taxon>Desulfovibrionaceae</taxon>
    </lineage>
</organism>
<keyword evidence="4 6" id="KW-1133">Transmembrane helix</keyword>
<dbReference type="Pfam" id="PF03706">
    <property type="entry name" value="LPG_synthase_TM"/>
    <property type="match status" value="1"/>
</dbReference>
<feature type="transmembrane region" description="Helical" evidence="6">
    <location>
        <begin position="135"/>
        <end position="158"/>
    </location>
</feature>
<feature type="transmembrane region" description="Helical" evidence="6">
    <location>
        <begin position="103"/>
        <end position="129"/>
    </location>
</feature>
<evidence type="ECO:0000256" key="2">
    <source>
        <dbReference type="ARBA" id="ARBA00022475"/>
    </source>
</evidence>
<evidence type="ECO:0000256" key="6">
    <source>
        <dbReference type="SAM" id="Phobius"/>
    </source>
</evidence>
<evidence type="ECO:0000256" key="1">
    <source>
        <dbReference type="ARBA" id="ARBA00004651"/>
    </source>
</evidence>
<comment type="subcellular location">
    <subcellularLocation>
        <location evidence="1">Cell membrane</location>
        <topology evidence="1">Multi-pass membrane protein</topology>
    </subcellularLocation>
</comment>
<evidence type="ECO:0000256" key="4">
    <source>
        <dbReference type="ARBA" id="ARBA00022989"/>
    </source>
</evidence>
<dbReference type="EMBL" id="AP024485">
    <property type="protein sequence ID" value="BCS87538.1"/>
    <property type="molecule type" value="Genomic_DNA"/>
</dbReference>
<keyword evidence="8" id="KW-1185">Reference proteome</keyword>
<gene>
    <name evidence="7" type="ORF">PSDVSF_07800</name>
</gene>
<reference evidence="7" key="1">
    <citation type="journal article" date="2022" name="Arch. Microbiol.">
        <title>Pseudodesulfovibrio sediminis sp. nov., a mesophilic and neutrophilic sulfate-reducing bacterium isolated from sediment of a brackish lake.</title>
        <authorList>
            <person name="Takahashi A."/>
            <person name="Kojima H."/>
            <person name="Watanabe M."/>
            <person name="Fukui M."/>
        </authorList>
    </citation>
    <scope>NUCLEOTIDE SEQUENCE</scope>
    <source>
        <strain evidence="7">SF6</strain>
    </source>
</reference>
<proteinExistence type="predicted"/>
<keyword evidence="2" id="KW-1003">Cell membrane</keyword>
<evidence type="ECO:0000256" key="5">
    <source>
        <dbReference type="ARBA" id="ARBA00023136"/>
    </source>
</evidence>
<dbReference type="RefSeq" id="WP_229593897.1">
    <property type="nucleotide sequence ID" value="NZ_AP024485.1"/>
</dbReference>
<name>A0ABN6ERN8_9BACT</name>
<evidence type="ECO:0000313" key="8">
    <source>
        <dbReference type="Proteomes" id="UP001053296"/>
    </source>
</evidence>
<accession>A0ABN6ERN8</accession>